<feature type="transmembrane region" description="Helical" evidence="1">
    <location>
        <begin position="30"/>
        <end position="51"/>
    </location>
</feature>
<evidence type="ECO:0000256" key="1">
    <source>
        <dbReference type="SAM" id="Phobius"/>
    </source>
</evidence>
<reference evidence="2 3" key="1">
    <citation type="submission" date="2024-06" db="EMBL/GenBank/DDBJ databases">
        <title>The Natural Products Discovery Center: Release of the First 8490 Sequenced Strains for Exploring Actinobacteria Biosynthetic Diversity.</title>
        <authorList>
            <person name="Kalkreuter E."/>
            <person name="Kautsar S.A."/>
            <person name="Yang D."/>
            <person name="Bader C.D."/>
            <person name="Teijaro C.N."/>
            <person name="Fluegel L."/>
            <person name="Davis C.M."/>
            <person name="Simpson J.R."/>
            <person name="Lauterbach L."/>
            <person name="Steele A.D."/>
            <person name="Gui C."/>
            <person name="Meng S."/>
            <person name="Li G."/>
            <person name="Viehrig K."/>
            <person name="Ye F."/>
            <person name="Su P."/>
            <person name="Kiefer A.F."/>
            <person name="Nichols A."/>
            <person name="Cepeda A.J."/>
            <person name="Yan W."/>
            <person name="Fan B."/>
            <person name="Jiang Y."/>
            <person name="Adhikari A."/>
            <person name="Zheng C.-J."/>
            <person name="Schuster L."/>
            <person name="Cowan T.M."/>
            <person name="Smanski M.J."/>
            <person name="Chevrette M.G."/>
            <person name="De Carvalho L.P.S."/>
            <person name="Shen B."/>
        </authorList>
    </citation>
    <scope>NUCLEOTIDE SEQUENCE [LARGE SCALE GENOMIC DNA]</scope>
    <source>
        <strain evidence="2 3">NPDC052347</strain>
    </source>
</reference>
<evidence type="ECO:0008006" key="4">
    <source>
        <dbReference type="Google" id="ProtNLM"/>
    </source>
</evidence>
<keyword evidence="3" id="KW-1185">Reference proteome</keyword>
<protein>
    <recommendedName>
        <fullName evidence="4">Transmembrane transport protein</fullName>
    </recommendedName>
</protein>
<dbReference type="EMBL" id="JBFAUK010000020">
    <property type="protein sequence ID" value="MEV5509303.1"/>
    <property type="molecule type" value="Genomic_DNA"/>
</dbReference>
<feature type="transmembrane region" description="Helical" evidence="1">
    <location>
        <begin position="300"/>
        <end position="326"/>
    </location>
</feature>
<dbReference type="Proteomes" id="UP001552594">
    <property type="component" value="Unassembled WGS sequence"/>
</dbReference>
<name>A0ABV3K2C9_STRON</name>
<keyword evidence="1" id="KW-0812">Transmembrane</keyword>
<comment type="caution">
    <text evidence="2">The sequence shown here is derived from an EMBL/GenBank/DDBJ whole genome shotgun (WGS) entry which is preliminary data.</text>
</comment>
<proteinExistence type="predicted"/>
<organism evidence="2 3">
    <name type="scientific">Streptomyces orinoci</name>
    <name type="common">Streptoverticillium orinoci</name>
    <dbReference type="NCBI Taxonomy" id="67339"/>
    <lineage>
        <taxon>Bacteria</taxon>
        <taxon>Bacillati</taxon>
        <taxon>Actinomycetota</taxon>
        <taxon>Actinomycetes</taxon>
        <taxon>Kitasatosporales</taxon>
        <taxon>Streptomycetaceae</taxon>
        <taxon>Streptomyces</taxon>
    </lineage>
</organism>
<feature type="transmembrane region" description="Helical" evidence="1">
    <location>
        <begin position="179"/>
        <end position="200"/>
    </location>
</feature>
<evidence type="ECO:0000313" key="3">
    <source>
        <dbReference type="Proteomes" id="UP001552594"/>
    </source>
</evidence>
<sequence length="331" mass="37081">MSTMAVAFDEKQFRLPRGAMTWVTWRQHRAALLAVTGALAAFAIALLISGLRLHSDFDRMHLAACTQYDDGICSRNADELIASVSTWTYPIFLLTFMPGVIGAFVGAPLLAREFETGSYRYTWTQGMGKTRWLASKMLLLALAIVVMTGAFSALIHWWDAPLATLESRMRPRSYYEVDGLVFAARSLAAFAAGAFFGAVLRRTVPAMAATLATYIGLWYTSADWIRGHLMTPVGRPYQDLGPRTGWLMDKWLVDSHGHSMTIEHWRDQYDAALRSGANMAEYVKTHTYTLWGHYQPANRFWAFQAMEAGGTLVVAMAFAAATLWWVRRRVA</sequence>
<gene>
    <name evidence="2" type="ORF">AB0L16_23205</name>
</gene>
<accession>A0ABV3K2C9</accession>
<feature type="transmembrane region" description="Helical" evidence="1">
    <location>
        <begin position="87"/>
        <end position="111"/>
    </location>
</feature>
<keyword evidence="1" id="KW-0472">Membrane</keyword>
<feature type="transmembrane region" description="Helical" evidence="1">
    <location>
        <begin position="207"/>
        <end position="225"/>
    </location>
</feature>
<keyword evidence="1" id="KW-1133">Transmembrane helix</keyword>
<feature type="transmembrane region" description="Helical" evidence="1">
    <location>
        <begin position="137"/>
        <end position="159"/>
    </location>
</feature>
<evidence type="ECO:0000313" key="2">
    <source>
        <dbReference type="EMBL" id="MEV5509303.1"/>
    </source>
</evidence>
<dbReference type="RefSeq" id="WP_153068781.1">
    <property type="nucleotide sequence ID" value="NZ_JBFAUK010000020.1"/>
</dbReference>